<proteinExistence type="predicted"/>
<dbReference type="Proteomes" id="UP001151760">
    <property type="component" value="Unassembled WGS sequence"/>
</dbReference>
<sequence length="234" mass="26131">MSSDGALSAVTYTSISSEARSWSILTEDPYEEATRQALKQASPAYVLDTMELEDHVQCTFQSQITKSTLLHQMMIFLSRIGLYLLMLHLQPYHRATLLTLIQRKTRRIMPTILPTEEKMMMMSSDDGDEDHVDVEEEYEEEEEHLAPADSTAVASPAVDLVPFVEETEPFETDESAATPPLPPVYHTTSRMSVRTQTPITFPSEEEVARLLALPTLPPSPLTSLSSPPTSPTYA</sequence>
<keyword evidence="3" id="KW-1185">Reference proteome</keyword>
<reference evidence="2" key="1">
    <citation type="journal article" date="2022" name="Int. J. Mol. Sci.">
        <title>Draft Genome of Tanacetum Coccineum: Genomic Comparison of Closely Related Tanacetum-Family Plants.</title>
        <authorList>
            <person name="Yamashiro T."/>
            <person name="Shiraishi A."/>
            <person name="Nakayama K."/>
            <person name="Satake H."/>
        </authorList>
    </citation>
    <scope>NUCLEOTIDE SEQUENCE</scope>
</reference>
<evidence type="ECO:0000313" key="3">
    <source>
        <dbReference type="Proteomes" id="UP001151760"/>
    </source>
</evidence>
<accession>A0ABQ5CVB1</accession>
<name>A0ABQ5CVB1_9ASTR</name>
<gene>
    <name evidence="2" type="ORF">Tco_0911271</name>
</gene>
<protein>
    <submittedName>
        <fullName evidence="2">Uncharacterized protein</fullName>
    </submittedName>
</protein>
<feature type="compositionally biased region" description="Low complexity" evidence="1">
    <location>
        <begin position="221"/>
        <end position="234"/>
    </location>
</feature>
<reference evidence="2" key="2">
    <citation type="submission" date="2022-01" db="EMBL/GenBank/DDBJ databases">
        <authorList>
            <person name="Yamashiro T."/>
            <person name="Shiraishi A."/>
            <person name="Satake H."/>
            <person name="Nakayama K."/>
        </authorList>
    </citation>
    <scope>NUCLEOTIDE SEQUENCE</scope>
</reference>
<evidence type="ECO:0000313" key="2">
    <source>
        <dbReference type="EMBL" id="GJT30996.1"/>
    </source>
</evidence>
<organism evidence="2 3">
    <name type="scientific">Tanacetum coccineum</name>
    <dbReference type="NCBI Taxonomy" id="301880"/>
    <lineage>
        <taxon>Eukaryota</taxon>
        <taxon>Viridiplantae</taxon>
        <taxon>Streptophyta</taxon>
        <taxon>Embryophyta</taxon>
        <taxon>Tracheophyta</taxon>
        <taxon>Spermatophyta</taxon>
        <taxon>Magnoliopsida</taxon>
        <taxon>eudicotyledons</taxon>
        <taxon>Gunneridae</taxon>
        <taxon>Pentapetalae</taxon>
        <taxon>asterids</taxon>
        <taxon>campanulids</taxon>
        <taxon>Asterales</taxon>
        <taxon>Asteraceae</taxon>
        <taxon>Asteroideae</taxon>
        <taxon>Anthemideae</taxon>
        <taxon>Anthemidinae</taxon>
        <taxon>Tanacetum</taxon>
    </lineage>
</organism>
<dbReference type="EMBL" id="BQNB010014669">
    <property type="protein sequence ID" value="GJT30996.1"/>
    <property type="molecule type" value="Genomic_DNA"/>
</dbReference>
<evidence type="ECO:0000256" key="1">
    <source>
        <dbReference type="SAM" id="MobiDB-lite"/>
    </source>
</evidence>
<feature type="region of interest" description="Disordered" evidence="1">
    <location>
        <begin position="214"/>
        <end position="234"/>
    </location>
</feature>
<comment type="caution">
    <text evidence="2">The sequence shown here is derived from an EMBL/GenBank/DDBJ whole genome shotgun (WGS) entry which is preliminary data.</text>
</comment>